<keyword evidence="3" id="KW-1185">Reference proteome</keyword>
<dbReference type="InterPro" id="IPR002934">
    <property type="entry name" value="Polymerase_NTP_transf_dom"/>
</dbReference>
<dbReference type="EMBL" id="JAGIQL010000124">
    <property type="protein sequence ID" value="MBP0460580.1"/>
    <property type="molecule type" value="Genomic_DNA"/>
</dbReference>
<dbReference type="RefSeq" id="WP_209343198.1">
    <property type="nucleotide sequence ID" value="NZ_JAGIQL010000124.1"/>
</dbReference>
<gene>
    <name evidence="2" type="ORF">JFN87_24305</name>
</gene>
<evidence type="ECO:0000259" key="1">
    <source>
        <dbReference type="Pfam" id="PF01909"/>
    </source>
</evidence>
<dbReference type="AlphaFoldDB" id="A0A940MIA5"/>
<accession>A0A940MIA5</accession>
<proteinExistence type="predicted"/>
<dbReference type="Pfam" id="PF01909">
    <property type="entry name" value="NTP_transf_2"/>
    <property type="match status" value="1"/>
</dbReference>
<reference evidence="2" key="1">
    <citation type="submission" date="2021-03" db="EMBL/GenBank/DDBJ databases">
        <title>Whole genome sequence of Streptomyces bomunensis MMS17-BM035.</title>
        <authorList>
            <person name="Lee J.H."/>
        </authorList>
    </citation>
    <scope>NUCLEOTIDE SEQUENCE</scope>
    <source>
        <strain evidence="2">MMS17-BM035</strain>
    </source>
</reference>
<feature type="domain" description="Polymerase nucleotidyl transferase" evidence="1">
    <location>
        <begin position="22"/>
        <end position="62"/>
    </location>
</feature>
<dbReference type="SUPFAM" id="SSF81301">
    <property type="entry name" value="Nucleotidyltransferase"/>
    <property type="match status" value="1"/>
</dbReference>
<dbReference type="InterPro" id="IPR043519">
    <property type="entry name" value="NT_sf"/>
</dbReference>
<protein>
    <submittedName>
        <fullName evidence="2">Nucleotidyltransferase domain-containing protein</fullName>
    </submittedName>
</protein>
<dbReference type="Proteomes" id="UP000670475">
    <property type="component" value="Unassembled WGS sequence"/>
</dbReference>
<dbReference type="GO" id="GO:0016779">
    <property type="term" value="F:nucleotidyltransferase activity"/>
    <property type="evidence" value="ECO:0007669"/>
    <property type="project" value="InterPro"/>
</dbReference>
<comment type="caution">
    <text evidence="2">The sequence shown here is derived from an EMBL/GenBank/DDBJ whole genome shotgun (WGS) entry which is preliminary data.</text>
</comment>
<evidence type="ECO:0000313" key="3">
    <source>
        <dbReference type="Proteomes" id="UP000670475"/>
    </source>
</evidence>
<organism evidence="2 3">
    <name type="scientific">Streptomyces montanisoli</name>
    <dbReference type="NCBI Taxonomy" id="2798581"/>
    <lineage>
        <taxon>Bacteria</taxon>
        <taxon>Bacillati</taxon>
        <taxon>Actinomycetota</taxon>
        <taxon>Actinomycetes</taxon>
        <taxon>Kitasatosporales</taxon>
        <taxon>Streptomycetaceae</taxon>
        <taxon>Streptomyces</taxon>
    </lineage>
</organism>
<sequence length="267" mass="29069">MTESPESPATERLLARFTADLPAYVVALWAHGSLAMGDYQEGRSDLDLVAVVDTGRDGNGERALLAGVHRALMRDEPLARLLHCTYLSRSRLADADLDHFTWAHGEPFERPVTPVARQELLCRGRVLRGPSPASLLPPLGEGELAAFVRRDLREYWYPAAARAELWTQDIWVALGMVTLARAAVTLREGRLVTKGEALGELARMGAPAAVVEDVRALRYDRDPVPAAEPWRSRRGEAARAFVRAGIDHVLGDDGEATPGAAGPVRAV</sequence>
<name>A0A940MIA5_9ACTN</name>
<evidence type="ECO:0000313" key="2">
    <source>
        <dbReference type="EMBL" id="MBP0460580.1"/>
    </source>
</evidence>